<organism evidence="11 12">
    <name type="scientific">Megamonas hypermegale</name>
    <dbReference type="NCBI Taxonomy" id="158847"/>
    <lineage>
        <taxon>Bacteria</taxon>
        <taxon>Bacillati</taxon>
        <taxon>Bacillota</taxon>
        <taxon>Negativicutes</taxon>
        <taxon>Selenomonadales</taxon>
        <taxon>Selenomonadaceae</taxon>
        <taxon>Megamonas</taxon>
    </lineage>
</organism>
<evidence type="ECO:0000256" key="3">
    <source>
        <dbReference type="ARBA" id="ARBA00022676"/>
    </source>
</evidence>
<dbReference type="GO" id="GO:0005886">
    <property type="term" value="C:plasma membrane"/>
    <property type="evidence" value="ECO:0007669"/>
    <property type="project" value="UniProtKB-SubCell"/>
</dbReference>
<feature type="transmembrane region" description="Helical" evidence="8">
    <location>
        <begin position="216"/>
        <end position="239"/>
    </location>
</feature>
<feature type="domain" description="ArnT-like N-terminal" evidence="9">
    <location>
        <begin position="29"/>
        <end position="242"/>
    </location>
</feature>
<dbReference type="GO" id="GO:0010041">
    <property type="term" value="P:response to iron(III) ion"/>
    <property type="evidence" value="ECO:0007669"/>
    <property type="project" value="TreeGrafter"/>
</dbReference>
<comment type="caution">
    <text evidence="11">The sequence shown here is derived from an EMBL/GenBank/DDBJ whole genome shotgun (WGS) entry which is preliminary data.</text>
</comment>
<feature type="transmembrane region" description="Helical" evidence="8">
    <location>
        <begin position="311"/>
        <end position="327"/>
    </location>
</feature>
<feature type="transmembrane region" description="Helical" evidence="8">
    <location>
        <begin position="20"/>
        <end position="38"/>
    </location>
</feature>
<evidence type="ECO:0000313" key="11">
    <source>
        <dbReference type="EMBL" id="HJF84239.1"/>
    </source>
</evidence>
<feature type="transmembrane region" description="Helical" evidence="8">
    <location>
        <begin position="271"/>
        <end position="290"/>
    </location>
</feature>
<name>A0A921L6V3_9FIRM</name>
<evidence type="ECO:0000256" key="5">
    <source>
        <dbReference type="ARBA" id="ARBA00022692"/>
    </source>
</evidence>
<dbReference type="EC" id="2.4.-.-" evidence="11"/>
<evidence type="ECO:0000256" key="8">
    <source>
        <dbReference type="SAM" id="Phobius"/>
    </source>
</evidence>
<feature type="transmembrane region" description="Helical" evidence="8">
    <location>
        <begin position="99"/>
        <end position="119"/>
    </location>
</feature>
<evidence type="ECO:0000256" key="6">
    <source>
        <dbReference type="ARBA" id="ARBA00022989"/>
    </source>
</evidence>
<comment type="subcellular location">
    <subcellularLocation>
        <location evidence="1">Cell membrane</location>
        <topology evidence="1">Multi-pass membrane protein</topology>
    </subcellularLocation>
</comment>
<feature type="transmembrane region" description="Helical" evidence="8">
    <location>
        <begin position="391"/>
        <end position="411"/>
    </location>
</feature>
<keyword evidence="2" id="KW-1003">Cell membrane</keyword>
<dbReference type="InterPro" id="IPR050297">
    <property type="entry name" value="LipidA_mod_glycosyltrf_83"/>
</dbReference>
<feature type="transmembrane region" description="Helical" evidence="8">
    <location>
        <begin position="179"/>
        <end position="209"/>
    </location>
</feature>
<proteinExistence type="predicted"/>
<evidence type="ECO:0000259" key="10">
    <source>
        <dbReference type="Pfam" id="PF18583"/>
    </source>
</evidence>
<keyword evidence="4 11" id="KW-0808">Transferase</keyword>
<evidence type="ECO:0000256" key="7">
    <source>
        <dbReference type="ARBA" id="ARBA00023136"/>
    </source>
</evidence>
<evidence type="ECO:0000256" key="2">
    <source>
        <dbReference type="ARBA" id="ARBA00022475"/>
    </source>
</evidence>
<keyword evidence="3 11" id="KW-0328">Glycosyltransferase</keyword>
<dbReference type="InterPro" id="IPR040845">
    <property type="entry name" value="Arnt_C"/>
</dbReference>
<keyword evidence="5 8" id="KW-0812">Transmembrane</keyword>
<dbReference type="PANTHER" id="PTHR33908">
    <property type="entry name" value="MANNOSYLTRANSFERASE YKCB-RELATED"/>
    <property type="match status" value="1"/>
</dbReference>
<feature type="domain" description="Aminoarabinose transferase C-terminal" evidence="10">
    <location>
        <begin position="452"/>
        <end position="543"/>
    </location>
</feature>
<evidence type="ECO:0000313" key="12">
    <source>
        <dbReference type="Proteomes" id="UP000780768"/>
    </source>
</evidence>
<dbReference type="GO" id="GO:0000030">
    <property type="term" value="F:mannosyltransferase activity"/>
    <property type="evidence" value="ECO:0007669"/>
    <property type="project" value="InterPro"/>
</dbReference>
<dbReference type="PANTHER" id="PTHR33908:SF3">
    <property type="entry name" value="UNDECAPRENYL PHOSPHATE-ALPHA-4-AMINO-4-DEOXY-L-ARABINOSE ARABINOSYL TRANSFERASE"/>
    <property type="match status" value="1"/>
</dbReference>
<dbReference type="Pfam" id="PF18583">
    <property type="entry name" value="Arnt_C"/>
    <property type="match status" value="1"/>
</dbReference>
<dbReference type="GO" id="GO:0006493">
    <property type="term" value="P:protein O-linked glycosylation"/>
    <property type="evidence" value="ECO:0007669"/>
    <property type="project" value="InterPro"/>
</dbReference>
<accession>A0A921L6V3</accession>
<dbReference type="GO" id="GO:0016763">
    <property type="term" value="F:pentosyltransferase activity"/>
    <property type="evidence" value="ECO:0007669"/>
    <property type="project" value="TreeGrafter"/>
</dbReference>
<feature type="transmembrane region" description="Helical" evidence="8">
    <location>
        <begin position="333"/>
        <end position="349"/>
    </location>
</feature>
<feature type="transmembrane region" description="Helical" evidence="8">
    <location>
        <begin position="418"/>
        <end position="440"/>
    </location>
</feature>
<dbReference type="Proteomes" id="UP000780768">
    <property type="component" value="Unassembled WGS sequence"/>
</dbReference>
<reference evidence="11" key="1">
    <citation type="journal article" date="2021" name="PeerJ">
        <title>Extensive microbial diversity within the chicken gut microbiome revealed by metagenomics and culture.</title>
        <authorList>
            <person name="Gilroy R."/>
            <person name="Ravi A."/>
            <person name="Getino M."/>
            <person name="Pursley I."/>
            <person name="Horton D.L."/>
            <person name="Alikhan N.F."/>
            <person name="Baker D."/>
            <person name="Gharbi K."/>
            <person name="Hall N."/>
            <person name="Watson M."/>
            <person name="Adriaenssens E.M."/>
            <person name="Foster-Nyarko E."/>
            <person name="Jarju S."/>
            <person name="Secka A."/>
            <person name="Antonio M."/>
            <person name="Oren A."/>
            <person name="Chaudhuri R.R."/>
            <person name="La Ragione R."/>
            <person name="Hildebrand F."/>
            <person name="Pallen M.J."/>
        </authorList>
    </citation>
    <scope>NUCLEOTIDE SEQUENCE</scope>
    <source>
        <strain evidence="11">7318</strain>
    </source>
</reference>
<evidence type="ECO:0000259" key="9">
    <source>
        <dbReference type="Pfam" id="PF02366"/>
    </source>
</evidence>
<dbReference type="EMBL" id="DYVR01000029">
    <property type="protein sequence ID" value="HJF84239.1"/>
    <property type="molecule type" value="Genomic_DNA"/>
</dbReference>
<dbReference type="Pfam" id="PF02366">
    <property type="entry name" value="PMT"/>
    <property type="match status" value="1"/>
</dbReference>
<feature type="transmembrane region" description="Helical" evidence="8">
    <location>
        <begin position="361"/>
        <end position="379"/>
    </location>
</feature>
<evidence type="ECO:0000256" key="1">
    <source>
        <dbReference type="ARBA" id="ARBA00004651"/>
    </source>
</evidence>
<evidence type="ECO:0000256" key="4">
    <source>
        <dbReference type="ARBA" id="ARBA00022679"/>
    </source>
</evidence>
<dbReference type="GO" id="GO:0009103">
    <property type="term" value="P:lipopolysaccharide biosynthetic process"/>
    <property type="evidence" value="ECO:0007669"/>
    <property type="project" value="UniProtKB-ARBA"/>
</dbReference>
<dbReference type="AlphaFoldDB" id="A0A921L6V3"/>
<reference evidence="11" key="2">
    <citation type="submission" date="2021-09" db="EMBL/GenBank/DDBJ databases">
        <authorList>
            <person name="Gilroy R."/>
        </authorList>
    </citation>
    <scope>NUCLEOTIDE SEQUENCE</scope>
    <source>
        <strain evidence="11">7318</strain>
    </source>
</reference>
<keyword evidence="7 8" id="KW-0472">Membrane</keyword>
<gene>
    <name evidence="11" type="ORF">K8V65_01035</name>
</gene>
<dbReference type="InterPro" id="IPR003342">
    <property type="entry name" value="ArnT-like_N"/>
</dbReference>
<sequence>MDKGVNLTAGKKYIADGFTITKPVVCAVLAVICVLYIWHLGFYPLINPDEGRYAEIPREMLASGNFITPHLNGVEYFEKPALQYWITAVFMLIFGQNEFAARLFPALCALGGIFCTYYLGWKMFDRRTGFLAMTVVATSFLYFVIGSLNILDMAVSFFITLCMTAFYRFCVTGKKYFLYVFYASMALGLLTKGLIAIVLTVGIIAVYALCTKQLRLLFKLFSLVGIGIFLLISVPWFYLVCRDNPDFFYFFFIHEHFLRYLTTVHDRYQPFYFFAPCLILGLFPWVGFLFTSLPGRKMWQRLKNSIKCSEYIYLLVWFGIIFVFFSLSDSKLVPYIVPCFPPLAVLIATRLTSASDFKRPLIINAVMAFLLVTALAVTAWRNDFVSVREFILFGCPLIVILVFSNIFNLILWFKHKNVVQVISMSVAAGILFCFSLQPIITEVAEHRSGKEMAQTVNLWKNPDTLIIGYQEYVQDLPFYTKSRVALYDCYDELKFGSEHESGRGWFWDKETLLNTWNSRDNIILVVLQKKREDCLKTMNLDLTKFRHREFERYIVIMK</sequence>
<keyword evidence="6 8" id="KW-1133">Transmembrane helix</keyword>
<protein>
    <submittedName>
        <fullName evidence="11">Glycosyltransferase family 39 protein</fullName>
        <ecNumber evidence="11">2.4.-.-</ecNumber>
    </submittedName>
</protein>